<dbReference type="PROSITE" id="PS50048">
    <property type="entry name" value="ZN2_CY6_FUNGAL_2"/>
    <property type="match status" value="1"/>
</dbReference>
<evidence type="ECO:0000259" key="2">
    <source>
        <dbReference type="PROSITE" id="PS50048"/>
    </source>
</evidence>
<feature type="region of interest" description="Disordered" evidence="1">
    <location>
        <begin position="65"/>
        <end position="150"/>
    </location>
</feature>
<proteinExistence type="predicted"/>
<feature type="compositionally biased region" description="Basic and acidic residues" evidence="1">
    <location>
        <begin position="101"/>
        <end position="113"/>
    </location>
</feature>
<organism evidence="3 4">
    <name type="scientific">Microbotryum intermedium</name>
    <dbReference type="NCBI Taxonomy" id="269621"/>
    <lineage>
        <taxon>Eukaryota</taxon>
        <taxon>Fungi</taxon>
        <taxon>Dikarya</taxon>
        <taxon>Basidiomycota</taxon>
        <taxon>Pucciniomycotina</taxon>
        <taxon>Microbotryomycetes</taxon>
        <taxon>Microbotryales</taxon>
        <taxon>Microbotryaceae</taxon>
        <taxon>Microbotryum</taxon>
    </lineage>
</organism>
<feature type="compositionally biased region" description="Polar residues" evidence="1">
    <location>
        <begin position="114"/>
        <end position="143"/>
    </location>
</feature>
<dbReference type="Proteomes" id="UP000198372">
    <property type="component" value="Unassembled WGS sequence"/>
</dbReference>
<evidence type="ECO:0000313" key="3">
    <source>
        <dbReference type="EMBL" id="SCV74078.1"/>
    </source>
</evidence>
<dbReference type="InterPro" id="IPR036864">
    <property type="entry name" value="Zn2-C6_fun-type_DNA-bd_sf"/>
</dbReference>
<dbReference type="GO" id="GO:0000981">
    <property type="term" value="F:DNA-binding transcription factor activity, RNA polymerase II-specific"/>
    <property type="evidence" value="ECO:0007669"/>
    <property type="project" value="InterPro"/>
</dbReference>
<accession>A0A238FS68</accession>
<dbReference type="SUPFAM" id="SSF57701">
    <property type="entry name" value="Zn2/Cys6 DNA-binding domain"/>
    <property type="match status" value="1"/>
</dbReference>
<dbReference type="GO" id="GO:0008270">
    <property type="term" value="F:zinc ion binding"/>
    <property type="evidence" value="ECO:0007669"/>
    <property type="project" value="InterPro"/>
</dbReference>
<protein>
    <submittedName>
        <fullName evidence="3">BQ2448_6510 protein</fullName>
    </submittedName>
</protein>
<feature type="domain" description="Zn(2)-C6 fungal-type" evidence="2">
    <location>
        <begin position="17"/>
        <end position="56"/>
    </location>
</feature>
<evidence type="ECO:0000256" key="1">
    <source>
        <dbReference type="SAM" id="MobiDB-lite"/>
    </source>
</evidence>
<evidence type="ECO:0000313" key="4">
    <source>
        <dbReference type="Proteomes" id="UP000198372"/>
    </source>
</evidence>
<dbReference type="CDD" id="cd00067">
    <property type="entry name" value="GAL4"/>
    <property type="match status" value="1"/>
</dbReference>
<dbReference type="STRING" id="269621.A0A238FS68"/>
<dbReference type="Pfam" id="PF00172">
    <property type="entry name" value="Zn_clus"/>
    <property type="match status" value="1"/>
</dbReference>
<dbReference type="AlphaFoldDB" id="A0A238FS68"/>
<dbReference type="Gene3D" id="4.10.240.10">
    <property type="entry name" value="Zn(2)-C6 fungal-type DNA-binding domain"/>
    <property type="match status" value="1"/>
</dbReference>
<gene>
    <name evidence="3" type="ORF">BQ2448_6510</name>
</gene>
<dbReference type="InterPro" id="IPR001138">
    <property type="entry name" value="Zn2Cys6_DnaBD"/>
</dbReference>
<dbReference type="EMBL" id="FMSP01000020">
    <property type="protein sequence ID" value="SCV74078.1"/>
    <property type="molecule type" value="Genomic_DNA"/>
</dbReference>
<name>A0A238FS68_9BASI</name>
<dbReference type="OrthoDB" id="39175at2759"/>
<sequence length="357" mass="37806">MPSRKRAFLPPLEKGQACITCKVRKVKCDAKAPACTACLRTAAFEGRSADSVQCCYTQVLRKSRKTTESRRSALKKRGTQSLPLLPHSAGLSPGASGGEAGRAHDELDSKLTSDSRTPPIHSQTTGAESTTNRGGEQNQSRPTPNRKMVIGLPTLPPLPPTPAVIAASAAKDAPNVPVTFARHFPVAAATGIAIVPSTASSEALLYPYVIAAKAGQSSTFIADSPRVDIAALPVKPLTSAVNWSGASLPGSAMSLDESDSILTFLETELSMTSPTFDTSSSFGSPQSTFWSDFTADDSSQWSCTPSPPPFADCSTISLSEPPFLMDLALPLDHQSLAQWFPLPPTPSLELGLRERVW</sequence>
<keyword evidence="4" id="KW-1185">Reference proteome</keyword>
<reference evidence="4" key="1">
    <citation type="submission" date="2016-09" db="EMBL/GenBank/DDBJ databases">
        <authorList>
            <person name="Jeantristanb JTB J.-T."/>
            <person name="Ricardo R."/>
        </authorList>
    </citation>
    <scope>NUCLEOTIDE SEQUENCE [LARGE SCALE GENOMIC DNA]</scope>
</reference>